<dbReference type="OrthoDB" id="250623at2759"/>
<evidence type="ECO:0000313" key="2">
    <source>
        <dbReference type="EMBL" id="ORC92545.1"/>
    </source>
</evidence>
<comment type="caution">
    <text evidence="2">The sequence shown here is derived from an EMBL/GenBank/DDBJ whole genome shotgun (WGS) entry which is preliminary data.</text>
</comment>
<keyword evidence="1" id="KW-0812">Transmembrane</keyword>
<dbReference type="RefSeq" id="XP_028886611.1">
    <property type="nucleotide sequence ID" value="XM_029022065.1"/>
</dbReference>
<evidence type="ECO:0000256" key="1">
    <source>
        <dbReference type="SAM" id="Phobius"/>
    </source>
</evidence>
<keyword evidence="1" id="KW-0472">Membrane</keyword>
<evidence type="ECO:0000313" key="3">
    <source>
        <dbReference type="Proteomes" id="UP000192257"/>
    </source>
</evidence>
<reference evidence="2 3" key="1">
    <citation type="submission" date="2017-03" db="EMBL/GenBank/DDBJ databases">
        <title>An alternative strategy for trypanosome survival in the mammalian bloodstream revealed through genome and transcriptome analysis of the ubiquitous bovine parasite Trypanosoma (Megatrypanum) theileri.</title>
        <authorList>
            <person name="Kelly S."/>
            <person name="Ivens A."/>
            <person name="Mott A."/>
            <person name="O'Neill E."/>
            <person name="Emms D."/>
            <person name="Macleod O."/>
            <person name="Voorheis P."/>
            <person name="Matthews J."/>
            <person name="Matthews K."/>
            <person name="Carrington M."/>
        </authorList>
    </citation>
    <scope>NUCLEOTIDE SEQUENCE [LARGE SCALE GENOMIC DNA]</scope>
    <source>
        <strain evidence="2">Edinburgh</strain>
    </source>
</reference>
<name>A0A1X0P6R2_9TRYP</name>
<dbReference type="Proteomes" id="UP000192257">
    <property type="component" value="Unassembled WGS sequence"/>
</dbReference>
<dbReference type="VEuPathDB" id="TriTrypDB:TM35_000032980"/>
<dbReference type="GeneID" id="39981845"/>
<proteinExistence type="predicted"/>
<sequence>MGRGTYPPLWRLVPPRLGSSAAAVFVTLAVSATTPVLAADAADQMNGIGMPILYLAFLLCIALVTRNRLIDAFYASRGDTATFMCFSAALANMALSVFLYFSTAYNYGLVTTVLAYSMAFLKVNGPRELHSRWLLAVYLAWFLFLLGFPTAWGPGIMKATNREDCLSFYGTFASTMCVDGWVTFVKIVSCIIVSITLFSVLLVVAMVMGVDDVLLSAAILSGDHVQETVITEPLVRDSSSVTYHRI</sequence>
<feature type="transmembrane region" description="Helical" evidence="1">
    <location>
        <begin position="133"/>
        <end position="152"/>
    </location>
</feature>
<gene>
    <name evidence="2" type="ORF">TM35_000032980</name>
</gene>
<keyword evidence="1" id="KW-1133">Transmembrane helix</keyword>
<dbReference type="AlphaFoldDB" id="A0A1X0P6R2"/>
<feature type="transmembrane region" description="Helical" evidence="1">
    <location>
        <begin position="81"/>
        <end position="98"/>
    </location>
</feature>
<accession>A0A1X0P6R2</accession>
<keyword evidence="3" id="KW-1185">Reference proteome</keyword>
<feature type="transmembrane region" description="Helical" evidence="1">
    <location>
        <begin position="48"/>
        <end position="69"/>
    </location>
</feature>
<dbReference type="EMBL" id="NBCO01000003">
    <property type="protein sequence ID" value="ORC92545.1"/>
    <property type="molecule type" value="Genomic_DNA"/>
</dbReference>
<feature type="transmembrane region" description="Helical" evidence="1">
    <location>
        <begin position="184"/>
        <end position="207"/>
    </location>
</feature>
<protein>
    <submittedName>
        <fullName evidence="2">Uncharacterized protein</fullName>
    </submittedName>
</protein>
<organism evidence="2 3">
    <name type="scientific">Trypanosoma theileri</name>
    <dbReference type="NCBI Taxonomy" id="67003"/>
    <lineage>
        <taxon>Eukaryota</taxon>
        <taxon>Discoba</taxon>
        <taxon>Euglenozoa</taxon>
        <taxon>Kinetoplastea</taxon>
        <taxon>Metakinetoplastina</taxon>
        <taxon>Trypanosomatida</taxon>
        <taxon>Trypanosomatidae</taxon>
        <taxon>Trypanosoma</taxon>
    </lineage>
</organism>